<proteinExistence type="predicted"/>
<comment type="caution">
    <text evidence="2">The sequence shown here is derived from an EMBL/GenBank/DDBJ whole genome shotgun (WGS) entry which is preliminary data.</text>
</comment>
<dbReference type="OrthoDB" id="9936255at2"/>
<dbReference type="AlphaFoldDB" id="A0A178XYH0"/>
<gene>
    <name evidence="2" type="ORF">ATB98_02305</name>
</gene>
<feature type="signal peptide" evidence="1">
    <location>
        <begin position="1"/>
        <end position="18"/>
    </location>
</feature>
<dbReference type="EMBL" id="LNQB01000086">
    <property type="protein sequence ID" value="OAP40287.1"/>
    <property type="molecule type" value="Genomic_DNA"/>
</dbReference>
<accession>A0A178XYH0</accession>
<sequence length="254" mass="27869">MKTLATTFFLLSAALAHAGPPAKVPSSDPDDMTARRFLTGSDFETGMTFAEVQAVISRRYADWQKTENRLPVKTKQDGAPATFVATVELKSPRAPGDSPLSDVYRLSFTSPLSGSVLYGITRDVKFSHLPKDRIATGQWVRTLSAYWGEPYAVVGPDEDKLVSAAFFFNDAGVATARGDGFCTKMFAKLDAISRNAADNTREVIGEIEKEGCHFLVEARAIVGEHDLLVRTLSRRTDVHAYVKDMDARQSRGSR</sequence>
<dbReference type="Proteomes" id="UP000078507">
    <property type="component" value="Unassembled WGS sequence"/>
</dbReference>
<protein>
    <submittedName>
        <fullName evidence="2">Uncharacterized protein</fullName>
    </submittedName>
</protein>
<dbReference type="STRING" id="36856.ATB98_02305"/>
<dbReference type="RefSeq" id="WP_066877562.1">
    <property type="nucleotide sequence ID" value="NZ_LNQB01000086.1"/>
</dbReference>
<feature type="chain" id="PRO_5008097343" evidence="1">
    <location>
        <begin position="19"/>
        <end position="254"/>
    </location>
</feature>
<keyword evidence="1" id="KW-0732">Signal</keyword>
<reference evidence="2 3" key="1">
    <citation type="submission" date="2015-11" db="EMBL/GenBank/DDBJ databases">
        <title>Ensifer anhuiense sp. nov., an effective nitrogen fixation bacterium with Glycine soja.</title>
        <authorList>
            <person name="Yan H."/>
            <person name="Chen W."/>
        </authorList>
    </citation>
    <scope>NUCLEOTIDE SEQUENCE [LARGE SCALE GENOMIC DNA]</scope>
    <source>
        <strain evidence="2 3">LMG 7837</strain>
    </source>
</reference>
<keyword evidence="3" id="KW-1185">Reference proteome</keyword>
<evidence type="ECO:0000313" key="2">
    <source>
        <dbReference type="EMBL" id="OAP40287.1"/>
    </source>
</evidence>
<name>A0A178XYH0_SINSA</name>
<organism evidence="2 3">
    <name type="scientific">Sinorhizobium saheli</name>
    <dbReference type="NCBI Taxonomy" id="36856"/>
    <lineage>
        <taxon>Bacteria</taxon>
        <taxon>Pseudomonadati</taxon>
        <taxon>Pseudomonadota</taxon>
        <taxon>Alphaproteobacteria</taxon>
        <taxon>Hyphomicrobiales</taxon>
        <taxon>Rhizobiaceae</taxon>
        <taxon>Sinorhizobium/Ensifer group</taxon>
        <taxon>Sinorhizobium</taxon>
    </lineage>
</organism>
<evidence type="ECO:0000256" key="1">
    <source>
        <dbReference type="SAM" id="SignalP"/>
    </source>
</evidence>
<evidence type="ECO:0000313" key="3">
    <source>
        <dbReference type="Proteomes" id="UP000078507"/>
    </source>
</evidence>